<comment type="similarity">
    <text evidence="2">Belongs to the glycosyl hydrolase 20 family.</text>
</comment>
<evidence type="ECO:0000256" key="2">
    <source>
        <dbReference type="ARBA" id="ARBA00006285"/>
    </source>
</evidence>
<dbReference type="Pfam" id="PF13290">
    <property type="entry name" value="CHB_HEX_C_1"/>
    <property type="match status" value="1"/>
</dbReference>
<dbReference type="EC" id="3.2.1.52" evidence="3"/>
<feature type="domain" description="Beta-hexosaminidase bacterial type N-terminal" evidence="8">
    <location>
        <begin position="23"/>
        <end position="155"/>
    </location>
</feature>
<dbReference type="Pfam" id="PF00728">
    <property type="entry name" value="Glyco_hydro_20"/>
    <property type="match status" value="1"/>
</dbReference>
<dbReference type="InterPro" id="IPR015883">
    <property type="entry name" value="Glyco_hydro_20_cat"/>
</dbReference>
<keyword evidence="4" id="KW-0378">Hydrolase</keyword>
<evidence type="ECO:0000259" key="7">
    <source>
        <dbReference type="Pfam" id="PF00728"/>
    </source>
</evidence>
<sequence>MKKQLLILWCLLCSGTILAQNRYPIIPQPQKIIPQNGSFELNKQVVIVDKTHNPQTLVALQPLKDKCRLAAGLALPIVSKAKGKKPIEVMLDNKMTQAEGYKLSITPQRIQLKAKTPAGIFYGVQSLLQLLPTDIEQKIRANDTQWTIPCGTIEDEPRFGYRGIMLDVSRHFMPVDFLKKYIDELAALKINRFHWHLTDGQAFRFESKKYPLLHTAKSPQWPTNEGFYTQEQMRELVKYAQDRFITIIPEVDVPGHSQAALVAYPQYACQDSTGKQLLFQGEFCPKPESAQFIADILDEVISIFPSEYIHIGGDEASKVAWHKCPVCRKTTQDLGLKNVDELQSNFIKTLEKHLNSRGRKMIGWDEILEGGLAPNATVMAWRSLESGGEAAKMKHNAIMSPTSHCYLDYYQSEDPNEPLAFAGFINLPKIYSFEPIPENLTAEEAKYVLGPQANLWTEQVPVGGHAEYMTFPRGVALAEVGWSKKEDRNYANFLDRLSSYLTRMDYRSVNYAKHFFEIKTQTSRDANQRINLSLLCDNNGAPIYYTTDGSTPMQQSNLYTGPILISQTTNIKAATVMKGRMVDEITRTISINKATGVQMELTTLPSKKYFRGGIGAITNGTFGGNGRFNDEEWLGWNDQDFEGVIKWNQATDFSKITLRFFHKPSSWVWMPKSVSVLASNDGVNYTPLATVNPSVPAQEGVLTIPMSLGNQQYKFLKIKAQAYGTIPANMTGAGDKAWLFVDEVVVE</sequence>
<protein>
    <recommendedName>
        <fullName evidence="3">beta-N-acetylhexosaminidase</fullName>
        <ecNumber evidence="3">3.2.1.52</ecNumber>
    </recommendedName>
</protein>
<evidence type="ECO:0000256" key="6">
    <source>
        <dbReference type="SAM" id="SignalP"/>
    </source>
</evidence>
<evidence type="ECO:0000313" key="11">
    <source>
        <dbReference type="Proteomes" id="UP001236507"/>
    </source>
</evidence>
<dbReference type="Proteomes" id="UP001236507">
    <property type="component" value="Unassembled WGS sequence"/>
</dbReference>
<name>A0ABT6YAV8_9BACT</name>
<evidence type="ECO:0000256" key="5">
    <source>
        <dbReference type="ARBA" id="ARBA00023295"/>
    </source>
</evidence>
<dbReference type="InterPro" id="IPR025705">
    <property type="entry name" value="Beta_hexosaminidase_sua/sub"/>
</dbReference>
<accession>A0ABT6YAV8</accession>
<keyword evidence="6" id="KW-0732">Signal</keyword>
<feature type="domain" description="GH29D-like beta-sandwich" evidence="9">
    <location>
        <begin position="529"/>
        <end position="584"/>
    </location>
</feature>
<dbReference type="Pfam" id="PF02838">
    <property type="entry name" value="Glyco_hydro_20b"/>
    <property type="match status" value="1"/>
</dbReference>
<dbReference type="Gene3D" id="3.20.20.80">
    <property type="entry name" value="Glycosidases"/>
    <property type="match status" value="1"/>
</dbReference>
<dbReference type="PANTHER" id="PTHR22600">
    <property type="entry name" value="BETA-HEXOSAMINIDASE"/>
    <property type="match status" value="1"/>
</dbReference>
<gene>
    <name evidence="10" type="ORF">QM524_15985</name>
</gene>
<dbReference type="InterPro" id="IPR017853">
    <property type="entry name" value="GH"/>
</dbReference>
<evidence type="ECO:0000256" key="4">
    <source>
        <dbReference type="ARBA" id="ARBA00022801"/>
    </source>
</evidence>
<dbReference type="RefSeq" id="WP_283345335.1">
    <property type="nucleotide sequence ID" value="NZ_JASHIF010000012.1"/>
</dbReference>
<organism evidence="10 11">
    <name type="scientific">Flectobacillus roseus</name>
    <dbReference type="NCBI Taxonomy" id="502259"/>
    <lineage>
        <taxon>Bacteria</taxon>
        <taxon>Pseudomonadati</taxon>
        <taxon>Bacteroidota</taxon>
        <taxon>Cytophagia</taxon>
        <taxon>Cytophagales</taxon>
        <taxon>Flectobacillaceae</taxon>
        <taxon>Flectobacillus</taxon>
    </lineage>
</organism>
<proteinExistence type="inferred from homology"/>
<evidence type="ECO:0000256" key="3">
    <source>
        <dbReference type="ARBA" id="ARBA00012663"/>
    </source>
</evidence>
<dbReference type="EMBL" id="JASHIF010000012">
    <property type="protein sequence ID" value="MDI9860717.1"/>
    <property type="molecule type" value="Genomic_DNA"/>
</dbReference>
<feature type="chain" id="PRO_5046233756" description="beta-N-acetylhexosaminidase" evidence="6">
    <location>
        <begin position="20"/>
        <end position="747"/>
    </location>
</feature>
<dbReference type="InterPro" id="IPR059177">
    <property type="entry name" value="GH29D-like_dom"/>
</dbReference>
<comment type="caution">
    <text evidence="10">The sequence shown here is derived from an EMBL/GenBank/DDBJ whole genome shotgun (WGS) entry which is preliminary data.</text>
</comment>
<evidence type="ECO:0000259" key="8">
    <source>
        <dbReference type="Pfam" id="PF02838"/>
    </source>
</evidence>
<keyword evidence="11" id="KW-1185">Reference proteome</keyword>
<dbReference type="SUPFAM" id="SSF55545">
    <property type="entry name" value="beta-N-acetylhexosaminidase-like domain"/>
    <property type="match status" value="1"/>
</dbReference>
<dbReference type="SUPFAM" id="SSF51445">
    <property type="entry name" value="(Trans)glycosidases"/>
    <property type="match status" value="1"/>
</dbReference>
<evidence type="ECO:0000259" key="9">
    <source>
        <dbReference type="Pfam" id="PF13290"/>
    </source>
</evidence>
<dbReference type="InterPro" id="IPR015882">
    <property type="entry name" value="HEX_bac_N"/>
</dbReference>
<keyword evidence="5" id="KW-0326">Glycosidase</keyword>
<dbReference type="PRINTS" id="PR00738">
    <property type="entry name" value="GLHYDRLASE20"/>
</dbReference>
<dbReference type="CDD" id="cd06563">
    <property type="entry name" value="GH20_chitobiase-like"/>
    <property type="match status" value="1"/>
</dbReference>
<dbReference type="PANTHER" id="PTHR22600:SF57">
    <property type="entry name" value="BETA-N-ACETYLHEXOSAMINIDASE"/>
    <property type="match status" value="1"/>
</dbReference>
<feature type="domain" description="Glycoside hydrolase family 20 catalytic" evidence="7">
    <location>
        <begin position="159"/>
        <end position="484"/>
    </location>
</feature>
<dbReference type="Gene3D" id="2.60.120.260">
    <property type="entry name" value="Galactose-binding domain-like"/>
    <property type="match status" value="1"/>
</dbReference>
<comment type="catalytic activity">
    <reaction evidence="1">
        <text>Hydrolysis of terminal non-reducing N-acetyl-D-hexosamine residues in N-acetyl-beta-D-hexosaminides.</text>
        <dbReference type="EC" id="3.2.1.52"/>
    </reaction>
</comment>
<evidence type="ECO:0000313" key="10">
    <source>
        <dbReference type="EMBL" id="MDI9860717.1"/>
    </source>
</evidence>
<reference evidence="10 11" key="1">
    <citation type="submission" date="2023-05" db="EMBL/GenBank/DDBJ databases">
        <title>Novel species of genus Flectobacillus isolated from stream in China.</title>
        <authorList>
            <person name="Lu H."/>
        </authorList>
    </citation>
    <scope>NUCLEOTIDE SEQUENCE [LARGE SCALE GENOMIC DNA]</scope>
    <source>
        <strain evidence="10 11">KCTC 42575</strain>
    </source>
</reference>
<dbReference type="Gene3D" id="3.30.379.10">
    <property type="entry name" value="Chitobiase/beta-hexosaminidase domain 2-like"/>
    <property type="match status" value="1"/>
</dbReference>
<feature type="signal peptide" evidence="6">
    <location>
        <begin position="1"/>
        <end position="19"/>
    </location>
</feature>
<evidence type="ECO:0000256" key="1">
    <source>
        <dbReference type="ARBA" id="ARBA00001231"/>
    </source>
</evidence>
<dbReference type="InterPro" id="IPR029018">
    <property type="entry name" value="Hex-like_dom2"/>
</dbReference>